<dbReference type="STRING" id="745368.SAMN02745178_01730"/>
<gene>
    <name evidence="1" type="ORF">SAMN02745178_01730</name>
</gene>
<dbReference type="OrthoDB" id="9793324at2"/>
<dbReference type="EMBL" id="FUYF01000008">
    <property type="protein sequence ID" value="SKA87360.1"/>
    <property type="molecule type" value="Genomic_DNA"/>
</dbReference>
<name>A0A1T4XCQ7_9FIRM</name>
<sequence>MTSHTRRVLELGVGLGLALTLVLTALADWHQRTAARVRADTIRLHILANSDTWDDQLLKLQVRDAVLAAIPEAVTRADTPQQAAAALQTALPALQNAADNALHRAHSAQPARLRLERFAFAARDYGGFALPGGEYTALRIELGAARGRNWFCVLYPALCLSGAQSDYPTKAENALVFGRYEVRWAVKDAVMQIINKK</sequence>
<reference evidence="1 2" key="1">
    <citation type="submission" date="2017-02" db="EMBL/GenBank/DDBJ databases">
        <authorList>
            <person name="Peterson S.W."/>
        </authorList>
    </citation>
    <scope>NUCLEOTIDE SEQUENCE [LARGE SCALE GENOMIC DNA]</scope>
    <source>
        <strain evidence="1 2">ATCC 27749</strain>
    </source>
</reference>
<protein>
    <submittedName>
        <fullName evidence="1">Stage II sporulation protein R</fullName>
    </submittedName>
</protein>
<evidence type="ECO:0000313" key="2">
    <source>
        <dbReference type="Proteomes" id="UP000190286"/>
    </source>
</evidence>
<dbReference type="GeneID" id="93338187"/>
<evidence type="ECO:0000313" key="1">
    <source>
        <dbReference type="EMBL" id="SKA87360.1"/>
    </source>
</evidence>
<dbReference type="RefSeq" id="WP_078784645.1">
    <property type="nucleotide sequence ID" value="NZ_DAWARX010000035.1"/>
</dbReference>
<keyword evidence="2" id="KW-1185">Reference proteome</keyword>
<dbReference type="AlphaFoldDB" id="A0A1T4XCQ7"/>
<dbReference type="Proteomes" id="UP000190286">
    <property type="component" value="Unassembled WGS sequence"/>
</dbReference>
<organism evidence="1 2">
    <name type="scientific">Gemmiger formicilis</name>
    <dbReference type="NCBI Taxonomy" id="745368"/>
    <lineage>
        <taxon>Bacteria</taxon>
        <taxon>Bacillati</taxon>
        <taxon>Bacillota</taxon>
        <taxon>Clostridia</taxon>
        <taxon>Eubacteriales</taxon>
        <taxon>Gemmiger</taxon>
    </lineage>
</organism>
<dbReference type="Pfam" id="PF09551">
    <property type="entry name" value="Spore_II_R"/>
    <property type="match status" value="1"/>
</dbReference>
<accession>A0A1T4XCQ7</accession>
<dbReference type="InterPro" id="IPR014202">
    <property type="entry name" value="Spore_II_R"/>
</dbReference>
<proteinExistence type="predicted"/>